<protein>
    <recommendedName>
        <fullName evidence="2">LemA family protein</fullName>
    </recommendedName>
</protein>
<organism evidence="1">
    <name type="scientific">Schaalia odontolytica</name>
    <dbReference type="NCBI Taxonomy" id="1660"/>
    <lineage>
        <taxon>Bacteria</taxon>
        <taxon>Bacillati</taxon>
        <taxon>Actinomycetota</taxon>
        <taxon>Actinomycetes</taxon>
        <taxon>Actinomycetales</taxon>
        <taxon>Actinomycetaceae</taxon>
        <taxon>Schaalia</taxon>
    </lineage>
</organism>
<sequence>MSNTLILVLLVLVLVALAFLVRQSAILATRLDRLHWRILTTRDSLALLLDERARYSERIADYPGFTSDESQEIREASTRARRQMIPLVADGLDRRTNEASIRDAQTREKVIEFFDIQSQLSRILRSALNVKLRKEIDADDYWSRELRELDQASYKVQLARSMHNLYVTQTHKIRERSWVRIAHLAGHAPTAQTIDFDDDTIEDGYGY</sequence>
<evidence type="ECO:0008006" key="2">
    <source>
        <dbReference type="Google" id="ProtNLM"/>
    </source>
</evidence>
<gene>
    <name evidence="1" type="ORF">AOLFYP35_01467</name>
</gene>
<dbReference type="AlphaFoldDB" id="A0A6N2TSC8"/>
<evidence type="ECO:0000313" key="1">
    <source>
        <dbReference type="EMBL" id="VYT07582.1"/>
    </source>
</evidence>
<proteinExistence type="predicted"/>
<dbReference type="EMBL" id="CACRSM010000002">
    <property type="protein sequence ID" value="VYT07582.1"/>
    <property type="molecule type" value="Genomic_DNA"/>
</dbReference>
<reference evidence="1" key="1">
    <citation type="submission" date="2019-11" db="EMBL/GenBank/DDBJ databases">
        <authorList>
            <person name="Feng L."/>
        </authorList>
    </citation>
    <scope>NUCLEOTIDE SEQUENCE</scope>
    <source>
        <strain evidence="1">AodontolyticusLFYP35</strain>
    </source>
</reference>
<name>A0A6N2TSC8_9ACTO</name>
<accession>A0A6N2TSC8</accession>